<dbReference type="SUPFAM" id="SSF144059">
    <property type="entry name" value="ImpE-like"/>
    <property type="match status" value="1"/>
</dbReference>
<dbReference type="InterPro" id="IPR011990">
    <property type="entry name" value="TPR-like_helical_dom_sf"/>
</dbReference>
<dbReference type="Gene3D" id="1.25.40.10">
    <property type="entry name" value="Tetratricopeptide repeat domain"/>
    <property type="match status" value="1"/>
</dbReference>
<dbReference type="InterPro" id="IPR009211">
    <property type="entry name" value="TagJ"/>
</dbReference>
<keyword evidence="2" id="KW-1185">Reference proteome</keyword>
<organism evidence="1 2">
    <name type="scientific">Thauera phenylacetica B4P</name>
    <dbReference type="NCBI Taxonomy" id="1234382"/>
    <lineage>
        <taxon>Bacteria</taxon>
        <taxon>Pseudomonadati</taxon>
        <taxon>Pseudomonadota</taxon>
        <taxon>Betaproteobacteria</taxon>
        <taxon>Rhodocyclales</taxon>
        <taxon>Zoogloeaceae</taxon>
        <taxon>Thauera</taxon>
    </lineage>
</organism>
<protein>
    <submittedName>
        <fullName evidence="1">Virulence protein scie type</fullName>
    </submittedName>
</protein>
<gene>
    <name evidence="1" type="ORF">C667_08458</name>
</gene>
<dbReference type="Pfam" id="PF07024">
    <property type="entry name" value="ImpE"/>
    <property type="match status" value="1"/>
</dbReference>
<dbReference type="PIRSF" id="PIRSF029288">
    <property type="entry name" value="SciE_ImpE"/>
    <property type="match status" value="1"/>
</dbReference>
<dbReference type="AlphaFoldDB" id="N6ZT76"/>
<dbReference type="OrthoDB" id="5416084at2"/>
<reference evidence="1 2" key="1">
    <citation type="submission" date="2012-09" db="EMBL/GenBank/DDBJ databases">
        <title>Draft Genome Sequences of 6 Strains from Genus Thauera.</title>
        <authorList>
            <person name="Liu B."/>
            <person name="Shapleigh J.P."/>
            <person name="Frostegard A.H."/>
        </authorList>
    </citation>
    <scope>NUCLEOTIDE SEQUENCE [LARGE SCALE GENOMIC DNA]</scope>
    <source>
        <strain evidence="1 2">B4P</strain>
    </source>
</reference>
<dbReference type="Proteomes" id="UP000013047">
    <property type="component" value="Unassembled WGS sequence"/>
</dbReference>
<accession>N6ZT76</accession>
<dbReference type="EMBL" id="AMXF01000043">
    <property type="protein sequence ID" value="ENO97528.1"/>
    <property type="molecule type" value="Genomic_DNA"/>
</dbReference>
<sequence>MITDAENAVRAGDLPLALDRLQDAIRAKPEDARLRVFLFQLLCVLGRWERALSQLEVCAEMDAAAIAMRETYRDAIGCERVRADVFAGIRSPMLFGEPETWIALLIESLLRAGRGEEEAGERLRQQAFELAPTTSGSVDGKAFAWIADCDMRLGPVLEAIVNGRYYWIPFCRLARIDFEEPTDLRDAVWLPAHLRFINGGEAVALIPVRYPGSESADEGLVALARKSVWSECRPGVFCGLGQRVLATDSGEYPLLDIRQVRLGEDAEAVADHG</sequence>
<name>N6ZT76_9RHOO</name>
<comment type="caution">
    <text evidence="1">The sequence shown here is derived from an EMBL/GenBank/DDBJ whole genome shotgun (WGS) entry which is preliminary data.</text>
</comment>
<proteinExistence type="predicted"/>
<evidence type="ECO:0000313" key="2">
    <source>
        <dbReference type="Proteomes" id="UP000013047"/>
    </source>
</evidence>
<dbReference type="RefSeq" id="WP_004360571.1">
    <property type="nucleotide sequence ID" value="NZ_AMXF01000043.1"/>
</dbReference>
<evidence type="ECO:0000313" key="1">
    <source>
        <dbReference type="EMBL" id="ENO97528.1"/>
    </source>
</evidence>